<evidence type="ECO:0000313" key="1">
    <source>
        <dbReference type="EMBL" id="REC54351.1"/>
    </source>
</evidence>
<evidence type="ECO:0000313" key="2">
    <source>
        <dbReference type="Proteomes" id="UP000257131"/>
    </source>
</evidence>
<organism evidence="1 2">
    <name type="scientific">Rhodosalinus sediminis</name>
    <dbReference type="NCBI Taxonomy" id="1940533"/>
    <lineage>
        <taxon>Bacteria</taxon>
        <taxon>Pseudomonadati</taxon>
        <taxon>Pseudomonadota</taxon>
        <taxon>Alphaproteobacteria</taxon>
        <taxon>Rhodobacterales</taxon>
        <taxon>Paracoccaceae</taxon>
        <taxon>Rhodosalinus</taxon>
    </lineage>
</organism>
<dbReference type="RefSeq" id="WP_115981776.1">
    <property type="nucleotide sequence ID" value="NZ_QOHR01000032.1"/>
</dbReference>
<protein>
    <submittedName>
        <fullName evidence="1">Uncharacterized protein</fullName>
    </submittedName>
</protein>
<sequence>MSDDQTITIDGKTYKLADLSEQARAQLANIRFCDERMQQLRNELAVSDTARMGYSRALKRELEKAKA</sequence>
<comment type="caution">
    <text evidence="1">The sequence shown here is derived from an EMBL/GenBank/DDBJ whole genome shotgun (WGS) entry which is preliminary data.</text>
</comment>
<keyword evidence="2" id="KW-1185">Reference proteome</keyword>
<dbReference type="AlphaFoldDB" id="A0A3D9BLY0"/>
<dbReference type="OrthoDB" id="7868158at2"/>
<reference evidence="1 2" key="1">
    <citation type="journal article" date="2017" name="Int. J. Syst. Evol. Microbiol.">
        <title>Rhodosalinus sediminis gen. nov., sp. nov., isolated from marine saltern.</title>
        <authorList>
            <person name="Guo L.Y."/>
            <person name="Ling S.K."/>
            <person name="Li C.M."/>
            <person name="Chen G.J."/>
            <person name="Du Z.J."/>
        </authorList>
    </citation>
    <scope>NUCLEOTIDE SEQUENCE [LARGE SCALE GENOMIC DNA]</scope>
    <source>
        <strain evidence="1 2">WDN1C137</strain>
    </source>
</reference>
<gene>
    <name evidence="1" type="ORF">DRV84_13915</name>
</gene>
<dbReference type="EMBL" id="QOHR01000032">
    <property type="protein sequence ID" value="REC54351.1"/>
    <property type="molecule type" value="Genomic_DNA"/>
</dbReference>
<accession>A0A3D9BLY0</accession>
<name>A0A3D9BLY0_9RHOB</name>
<dbReference type="Proteomes" id="UP000257131">
    <property type="component" value="Unassembled WGS sequence"/>
</dbReference>
<proteinExistence type="predicted"/>